<feature type="region of interest" description="Disordered" evidence="1">
    <location>
        <begin position="1"/>
        <end position="26"/>
    </location>
</feature>
<dbReference type="EMBL" id="DAAZDW010000012">
    <property type="protein sequence ID" value="HAG7147463.1"/>
    <property type="molecule type" value="Genomic_DNA"/>
</dbReference>
<proteinExistence type="predicted"/>
<gene>
    <name evidence="2" type="ORF">HF566_004437</name>
</gene>
<reference evidence="2" key="1">
    <citation type="journal article" date="2018" name="Genome Biol.">
        <title>SKESA: strategic k-mer extension for scrupulous assemblies.</title>
        <authorList>
            <person name="Souvorov A."/>
            <person name="Agarwala R."/>
            <person name="Lipman D.J."/>
        </authorList>
    </citation>
    <scope>NUCLEOTIDE SEQUENCE</scope>
    <source>
        <strain evidence="2">SL1_7968</strain>
    </source>
</reference>
<protein>
    <submittedName>
        <fullName evidence="2">Uncharacterized protein</fullName>
    </submittedName>
</protein>
<evidence type="ECO:0000313" key="2">
    <source>
        <dbReference type="EMBL" id="HAG7147463.1"/>
    </source>
</evidence>
<organism evidence="2">
    <name type="scientific">Salmonella enterica</name>
    <name type="common">Salmonella choleraesuis</name>
    <dbReference type="NCBI Taxonomy" id="28901"/>
    <lineage>
        <taxon>Bacteria</taxon>
        <taxon>Pseudomonadati</taxon>
        <taxon>Pseudomonadota</taxon>
        <taxon>Gammaproteobacteria</taxon>
        <taxon>Enterobacterales</taxon>
        <taxon>Enterobacteriaceae</taxon>
        <taxon>Salmonella</taxon>
    </lineage>
</organism>
<reference evidence="2" key="2">
    <citation type="submission" date="2020-04" db="EMBL/GenBank/DDBJ databases">
        <authorList>
            <consortium name="NCBI Pathogen Detection Project"/>
        </authorList>
    </citation>
    <scope>NUCLEOTIDE SEQUENCE</scope>
    <source>
        <strain evidence="2">SL1_7968</strain>
    </source>
</reference>
<comment type="caution">
    <text evidence="2">The sequence shown here is derived from an EMBL/GenBank/DDBJ whole genome shotgun (WGS) entry which is preliminary data.</text>
</comment>
<evidence type="ECO:0000256" key="1">
    <source>
        <dbReference type="SAM" id="MobiDB-lite"/>
    </source>
</evidence>
<name>A0A767ZZY5_SALER</name>
<accession>A0A767ZZY5</accession>
<dbReference type="AlphaFoldDB" id="A0A767ZZY5"/>
<feature type="non-terminal residue" evidence="2">
    <location>
        <position position="58"/>
    </location>
</feature>
<sequence>MMCRNVVATGAGRPAAEKGRRPRVEHHAVVRRRVRQADHRIGQQLQAVQRAAAMAVKG</sequence>